<keyword evidence="2" id="KW-1185">Reference proteome</keyword>
<dbReference type="AlphaFoldDB" id="A0A8J9Z515"/>
<organism evidence="1 2">
    <name type="scientific">Branchiostoma lanceolatum</name>
    <name type="common">Common lancelet</name>
    <name type="synonym">Amphioxus lanceolatum</name>
    <dbReference type="NCBI Taxonomy" id="7740"/>
    <lineage>
        <taxon>Eukaryota</taxon>
        <taxon>Metazoa</taxon>
        <taxon>Chordata</taxon>
        <taxon>Cephalochordata</taxon>
        <taxon>Leptocardii</taxon>
        <taxon>Amphioxiformes</taxon>
        <taxon>Branchiostomatidae</taxon>
        <taxon>Branchiostoma</taxon>
    </lineage>
</organism>
<proteinExistence type="predicted"/>
<protein>
    <submittedName>
        <fullName evidence="1">Hypp8023 protein</fullName>
    </submittedName>
</protein>
<evidence type="ECO:0000313" key="2">
    <source>
        <dbReference type="Proteomes" id="UP000838412"/>
    </source>
</evidence>
<gene>
    <name evidence="1" type="primary">Hypp8023</name>
    <name evidence="1" type="ORF">BLAG_LOCUS9377</name>
</gene>
<accession>A0A8J9Z515</accession>
<name>A0A8J9Z515_BRALA</name>
<evidence type="ECO:0000313" key="1">
    <source>
        <dbReference type="EMBL" id="CAH1247832.1"/>
    </source>
</evidence>
<sequence length="111" mass="11874">MRDRAAAPGHGSCQRSFSTGYPVLKPPSALEPREKMRGYLGMLLFLVVLATIMPDDGSAECRGNDCGDCRRGGRGCIDNVAERNPRALAADIPETKEAKESLLLAKLGKGV</sequence>
<reference evidence="1" key="1">
    <citation type="submission" date="2022-01" db="EMBL/GenBank/DDBJ databases">
        <authorList>
            <person name="Braso-Vives M."/>
        </authorList>
    </citation>
    <scope>NUCLEOTIDE SEQUENCE</scope>
</reference>
<dbReference type="Proteomes" id="UP000838412">
    <property type="component" value="Chromosome 16"/>
</dbReference>
<dbReference type="EMBL" id="OV696701">
    <property type="protein sequence ID" value="CAH1247832.1"/>
    <property type="molecule type" value="Genomic_DNA"/>
</dbReference>